<reference evidence="3 4" key="1">
    <citation type="submission" date="2015-01" db="EMBL/GenBank/DDBJ databases">
        <title>Genome sequencing of Jeotgalibacillus soli.</title>
        <authorList>
            <person name="Goh K.M."/>
            <person name="Chan K.-G."/>
            <person name="Yaakop A.S."/>
            <person name="Ee R."/>
            <person name="Gan H.M."/>
            <person name="Chan C.S."/>
        </authorList>
    </citation>
    <scope>NUCLEOTIDE SEQUENCE [LARGE SCALE GENOMIC DNA]</scope>
    <source>
        <strain evidence="3 4">P9</strain>
    </source>
</reference>
<dbReference type="InterPro" id="IPR011042">
    <property type="entry name" value="6-blade_b-propeller_TolB-like"/>
</dbReference>
<dbReference type="PANTHER" id="PTHR10009">
    <property type="entry name" value="PROTEIN YELLOW-RELATED"/>
    <property type="match status" value="1"/>
</dbReference>
<evidence type="ECO:0000256" key="2">
    <source>
        <dbReference type="ARBA" id="ARBA00022525"/>
    </source>
</evidence>
<evidence type="ECO:0008006" key="5">
    <source>
        <dbReference type="Google" id="ProtNLM"/>
    </source>
</evidence>
<proteinExistence type="predicted"/>
<comment type="caution">
    <text evidence="3">The sequence shown here is derived from an EMBL/GenBank/DDBJ whole genome shotgun (WGS) entry which is preliminary data.</text>
</comment>
<protein>
    <recommendedName>
        <fullName evidence="5">Gluconolaconase</fullName>
    </recommendedName>
</protein>
<dbReference type="STRING" id="889306.KP78_07360"/>
<keyword evidence="4" id="KW-1185">Reference proteome</keyword>
<dbReference type="PATRIC" id="fig|889306.3.peg.737"/>
<dbReference type="GO" id="GO:0005576">
    <property type="term" value="C:extracellular region"/>
    <property type="evidence" value="ECO:0007669"/>
    <property type="project" value="UniProtKB-SubCell"/>
</dbReference>
<dbReference type="EMBL" id="JXRP01000009">
    <property type="protein sequence ID" value="KIL49268.1"/>
    <property type="molecule type" value="Genomic_DNA"/>
</dbReference>
<gene>
    <name evidence="3" type="ORF">KP78_07360</name>
</gene>
<dbReference type="Proteomes" id="UP000031938">
    <property type="component" value="Unassembled WGS sequence"/>
</dbReference>
<dbReference type="PANTHER" id="PTHR10009:SF18">
    <property type="entry name" value="PROTEIN YELLOW-LIKE PROTEIN"/>
    <property type="match status" value="1"/>
</dbReference>
<dbReference type="Gene3D" id="2.120.10.30">
    <property type="entry name" value="TolB, C-terminal domain"/>
    <property type="match status" value="1"/>
</dbReference>
<dbReference type="AlphaFoldDB" id="A0A0C2VZ82"/>
<dbReference type="OrthoDB" id="9797664at2"/>
<dbReference type="SUPFAM" id="SSF101898">
    <property type="entry name" value="NHL repeat"/>
    <property type="match status" value="1"/>
</dbReference>
<evidence type="ECO:0000313" key="4">
    <source>
        <dbReference type="Proteomes" id="UP000031938"/>
    </source>
</evidence>
<name>A0A0C2VZ82_9BACL</name>
<evidence type="ECO:0000313" key="3">
    <source>
        <dbReference type="EMBL" id="KIL49268.1"/>
    </source>
</evidence>
<keyword evidence="2" id="KW-0964">Secreted</keyword>
<accession>A0A0C2VZ82</accession>
<dbReference type="Pfam" id="PF03022">
    <property type="entry name" value="MRJP"/>
    <property type="match status" value="1"/>
</dbReference>
<dbReference type="InterPro" id="IPR017996">
    <property type="entry name" value="MRJP/yellow-related"/>
</dbReference>
<dbReference type="RefSeq" id="WP_041086377.1">
    <property type="nucleotide sequence ID" value="NZ_JXRP01000009.1"/>
</dbReference>
<evidence type="ECO:0000256" key="1">
    <source>
        <dbReference type="ARBA" id="ARBA00004613"/>
    </source>
</evidence>
<comment type="subcellular location">
    <subcellularLocation>
        <location evidence="1">Secreted</location>
    </subcellularLocation>
</comment>
<organism evidence="3 4">
    <name type="scientific">Jeotgalibacillus soli</name>
    <dbReference type="NCBI Taxonomy" id="889306"/>
    <lineage>
        <taxon>Bacteria</taxon>
        <taxon>Bacillati</taxon>
        <taxon>Bacillota</taxon>
        <taxon>Bacilli</taxon>
        <taxon>Bacillales</taxon>
        <taxon>Caryophanaceae</taxon>
        <taxon>Jeotgalibacillus</taxon>
    </lineage>
</organism>
<sequence length="371" mass="41682">MQPMLPMEKYFGQFELVHAFYGAMPTGVSVSETGRIFVCFPKWGDDVQFTVTEIVEGELQPYPSLETNLVNVDNVTMSFVSVQSIVADGRGTLWVLDTGAPNFSEPIQGGAKLVAVDLSTNKIRRVYTFTEDVVLPTTYLNDVRLDFRVGRAGYAYITDSSSRGPGAIIVVDLENGNAFRRLNGAISTSPDPYFLPKVEGEILMNRNPDGSTSPFRLASDSLAISPDGKVLFYAPLTSRQLFSISTEALRDRRIQDMNLSQYVQYWGEKGASDGMITGVKGTVYAGDYENNSIRKILPNGSMETIAHDPRILWPDTFSIGPDQYLYVIVNQLHRQARFHYGRDMREKPYSLLRMRIDEFPALPFHNNLKRR</sequence>